<comment type="caution">
    <text evidence="1">The sequence shown here is derived from an EMBL/GenBank/DDBJ whole genome shotgun (WGS) entry which is preliminary data.</text>
</comment>
<proteinExistence type="predicted"/>
<dbReference type="AlphaFoldDB" id="G5JCL8"/>
<name>G5JCL8_CROWT</name>
<dbReference type="GeneID" id="88768502"/>
<organism evidence="1 2">
    <name type="scientific">Crocosphaera watsonii WH 0003</name>
    <dbReference type="NCBI Taxonomy" id="423471"/>
    <lineage>
        <taxon>Bacteria</taxon>
        <taxon>Bacillati</taxon>
        <taxon>Cyanobacteriota</taxon>
        <taxon>Cyanophyceae</taxon>
        <taxon>Oscillatoriophycideae</taxon>
        <taxon>Chroococcales</taxon>
        <taxon>Aphanothecaceae</taxon>
        <taxon>Crocosphaera</taxon>
    </lineage>
</organism>
<sequence length="67" mass="7593">MTEPVTVKYDLADILTRIEDKLDKQSEEIGNIKVKLTAVEIELKGVNKRLEAVEGTQKNQVWALIIL</sequence>
<accession>G5JCL8</accession>
<reference evidence="1 2" key="1">
    <citation type="journal article" date="2011" name="Front. Microbiol.">
        <title>Two Strains of Crocosphaera watsonii with Highly Conserved Genomes are Distinguished by Strain-Specific Features.</title>
        <authorList>
            <person name="Bench S.R."/>
            <person name="Ilikchyan I.N."/>
            <person name="Tripp H.J."/>
            <person name="Zehr J.P."/>
        </authorList>
    </citation>
    <scope>NUCLEOTIDE SEQUENCE [LARGE SCALE GENOMIC DNA]</scope>
    <source>
        <strain evidence="1 2">WH 0003</strain>
    </source>
</reference>
<dbReference type="Proteomes" id="UP000003477">
    <property type="component" value="Unassembled WGS sequence"/>
</dbReference>
<gene>
    <name evidence="1" type="ORF">CWATWH0003_5172t1</name>
</gene>
<dbReference type="RefSeq" id="WP_007312949.1">
    <property type="nucleotide sequence ID" value="NZ_AESD01000788.1"/>
</dbReference>
<evidence type="ECO:0000313" key="2">
    <source>
        <dbReference type="Proteomes" id="UP000003477"/>
    </source>
</evidence>
<evidence type="ECO:0000313" key="1">
    <source>
        <dbReference type="EMBL" id="EHJ10070.1"/>
    </source>
</evidence>
<dbReference type="EMBL" id="AESD01000788">
    <property type="protein sequence ID" value="EHJ10070.1"/>
    <property type="molecule type" value="Genomic_DNA"/>
</dbReference>
<protein>
    <submittedName>
        <fullName evidence="1">Uncharacterized protein</fullName>
    </submittedName>
</protein>
<feature type="non-terminal residue" evidence="1">
    <location>
        <position position="67"/>
    </location>
</feature>